<protein>
    <submittedName>
        <fullName evidence="2">11072_t:CDS:1</fullName>
    </submittedName>
</protein>
<name>A0A9N8ZUV2_9GLOM</name>
<reference evidence="2" key="1">
    <citation type="submission" date="2021-06" db="EMBL/GenBank/DDBJ databases">
        <authorList>
            <person name="Kallberg Y."/>
            <person name="Tangrot J."/>
            <person name="Rosling A."/>
        </authorList>
    </citation>
    <scope>NUCLEOTIDE SEQUENCE</scope>
    <source>
        <strain evidence="2">BR232B</strain>
    </source>
</reference>
<dbReference type="EMBL" id="CAJVPI010000249">
    <property type="protein sequence ID" value="CAG8507933.1"/>
    <property type="molecule type" value="Genomic_DNA"/>
</dbReference>
<comment type="caution">
    <text evidence="2">The sequence shown here is derived from an EMBL/GenBank/DDBJ whole genome shotgun (WGS) entry which is preliminary data.</text>
</comment>
<feature type="transmembrane region" description="Helical" evidence="1">
    <location>
        <begin position="6"/>
        <end position="26"/>
    </location>
</feature>
<evidence type="ECO:0000313" key="2">
    <source>
        <dbReference type="EMBL" id="CAG8507933.1"/>
    </source>
</evidence>
<keyword evidence="1" id="KW-0812">Transmembrane</keyword>
<evidence type="ECO:0000313" key="3">
    <source>
        <dbReference type="Proteomes" id="UP000789739"/>
    </source>
</evidence>
<accession>A0A9N8ZUV2</accession>
<feature type="transmembrane region" description="Helical" evidence="1">
    <location>
        <begin position="128"/>
        <end position="148"/>
    </location>
</feature>
<sequence length="230" mass="26377">MSTFLYVLTTAVYGVVNWLSFEALVLPKWLVLGDSDTQRVYNDTLTRYFNRLVYESARPYRATTFYGLFQSRLHGRKEVLGAANEHPLTAKCSSLEVSCRPFPLEEYGDCEEEYFCETWKAARFGQRMAFGIGIIAFLAFFPIIFGVFDRVKAWQFLLYPVFAQWFLQALVSILIIHERDSSSTFHYGIKYGSAFFFNIISLGVGLIALFLLGLTGFILNRQRDGYMSLG</sequence>
<dbReference type="AlphaFoldDB" id="A0A9N8ZUV2"/>
<keyword evidence="1" id="KW-1133">Transmembrane helix</keyword>
<keyword evidence="3" id="KW-1185">Reference proteome</keyword>
<feature type="transmembrane region" description="Helical" evidence="1">
    <location>
        <begin position="195"/>
        <end position="219"/>
    </location>
</feature>
<proteinExistence type="predicted"/>
<dbReference type="Proteomes" id="UP000789739">
    <property type="component" value="Unassembled WGS sequence"/>
</dbReference>
<keyword evidence="1" id="KW-0472">Membrane</keyword>
<organism evidence="2 3">
    <name type="scientific">Paraglomus brasilianum</name>
    <dbReference type="NCBI Taxonomy" id="144538"/>
    <lineage>
        <taxon>Eukaryota</taxon>
        <taxon>Fungi</taxon>
        <taxon>Fungi incertae sedis</taxon>
        <taxon>Mucoromycota</taxon>
        <taxon>Glomeromycotina</taxon>
        <taxon>Glomeromycetes</taxon>
        <taxon>Paraglomerales</taxon>
        <taxon>Paraglomeraceae</taxon>
        <taxon>Paraglomus</taxon>
    </lineage>
</organism>
<evidence type="ECO:0000256" key="1">
    <source>
        <dbReference type="SAM" id="Phobius"/>
    </source>
</evidence>
<feature type="transmembrane region" description="Helical" evidence="1">
    <location>
        <begin position="154"/>
        <end position="175"/>
    </location>
</feature>
<dbReference type="OrthoDB" id="61370at2759"/>
<gene>
    <name evidence="2" type="ORF">PBRASI_LOCUS2956</name>
</gene>